<protein>
    <submittedName>
        <fullName evidence="2">Uncharacterized protein</fullName>
    </submittedName>
</protein>
<name>A0AA39MHB3_ARMTA</name>
<keyword evidence="3" id="KW-1185">Reference proteome</keyword>
<gene>
    <name evidence="2" type="ORF">EV420DRAFT_1488369</name>
</gene>
<dbReference type="GeneID" id="85354164"/>
<dbReference type="AlphaFoldDB" id="A0AA39MHB3"/>
<sequence length="358" mass="40357">VSNDTSKVLEWFVSLTAATQALEAQGISRSSLPFRSILQPFCGYILSSLSLVKADHVRSYYAFGFTLIMPFILGYSVFMPGNWDTTTFFFSYTIIGVLPILFIVLEGPTSYSVSLTIYVQLIRPKEVTFFEEERKIIDDYERPLLTQKAEWTRLRNLSTIDKCQKFHALCITSPHGHHLRQESIDLCTLYGGRRERILEDPSFPAVMGLIPVCQLERLKINKYHWSEVIVLDTNLLKDVDALYTVFSGSTEFDLSFEGIIGESSPFITNMSPPASGGLLSLLKQILDLPLPSLEHLNAAHHRSASYGQGENIQQYKTVVETKMAPLVARGSFSILNSIDMGQLESLCKYVVAIDWIFL</sequence>
<keyword evidence="1" id="KW-1133">Transmembrane helix</keyword>
<feature type="transmembrane region" description="Helical" evidence="1">
    <location>
        <begin position="85"/>
        <end position="105"/>
    </location>
</feature>
<dbReference type="RefSeq" id="XP_060321831.1">
    <property type="nucleotide sequence ID" value="XM_060470616.1"/>
</dbReference>
<reference evidence="2" key="1">
    <citation type="submission" date="2023-06" db="EMBL/GenBank/DDBJ databases">
        <authorList>
            <consortium name="Lawrence Berkeley National Laboratory"/>
            <person name="Ahrendt S."/>
            <person name="Sahu N."/>
            <person name="Indic B."/>
            <person name="Wong-Bajracharya J."/>
            <person name="Merenyi Z."/>
            <person name="Ke H.-M."/>
            <person name="Monk M."/>
            <person name="Kocsube S."/>
            <person name="Drula E."/>
            <person name="Lipzen A."/>
            <person name="Balint B."/>
            <person name="Henrissat B."/>
            <person name="Andreopoulos B."/>
            <person name="Martin F.M."/>
            <person name="Harder C.B."/>
            <person name="Rigling D."/>
            <person name="Ford K.L."/>
            <person name="Foster G.D."/>
            <person name="Pangilinan J."/>
            <person name="Papanicolaou A."/>
            <person name="Barry K."/>
            <person name="LaButti K."/>
            <person name="Viragh M."/>
            <person name="Koriabine M."/>
            <person name="Yan M."/>
            <person name="Riley R."/>
            <person name="Champramary S."/>
            <person name="Plett K.L."/>
            <person name="Tsai I.J."/>
            <person name="Slot J."/>
            <person name="Sipos G."/>
            <person name="Plett J."/>
            <person name="Nagy L.G."/>
            <person name="Grigoriev I.V."/>
        </authorList>
    </citation>
    <scope>NUCLEOTIDE SEQUENCE</scope>
    <source>
        <strain evidence="2">CCBAS 213</strain>
    </source>
</reference>
<keyword evidence="1" id="KW-0812">Transmembrane</keyword>
<dbReference type="Proteomes" id="UP001175211">
    <property type="component" value="Unassembled WGS sequence"/>
</dbReference>
<feature type="non-terminal residue" evidence="2">
    <location>
        <position position="358"/>
    </location>
</feature>
<comment type="caution">
    <text evidence="2">The sequence shown here is derived from an EMBL/GenBank/DDBJ whole genome shotgun (WGS) entry which is preliminary data.</text>
</comment>
<dbReference type="EMBL" id="JAUEPS010000169">
    <property type="protein sequence ID" value="KAK0434866.1"/>
    <property type="molecule type" value="Genomic_DNA"/>
</dbReference>
<accession>A0AA39MHB3</accession>
<evidence type="ECO:0000256" key="1">
    <source>
        <dbReference type="SAM" id="Phobius"/>
    </source>
</evidence>
<evidence type="ECO:0000313" key="2">
    <source>
        <dbReference type="EMBL" id="KAK0434866.1"/>
    </source>
</evidence>
<feature type="transmembrane region" description="Helical" evidence="1">
    <location>
        <begin position="60"/>
        <end position="79"/>
    </location>
</feature>
<evidence type="ECO:0000313" key="3">
    <source>
        <dbReference type="Proteomes" id="UP001175211"/>
    </source>
</evidence>
<organism evidence="2 3">
    <name type="scientific">Armillaria tabescens</name>
    <name type="common">Ringless honey mushroom</name>
    <name type="synonym">Agaricus tabescens</name>
    <dbReference type="NCBI Taxonomy" id="1929756"/>
    <lineage>
        <taxon>Eukaryota</taxon>
        <taxon>Fungi</taxon>
        <taxon>Dikarya</taxon>
        <taxon>Basidiomycota</taxon>
        <taxon>Agaricomycotina</taxon>
        <taxon>Agaricomycetes</taxon>
        <taxon>Agaricomycetidae</taxon>
        <taxon>Agaricales</taxon>
        <taxon>Marasmiineae</taxon>
        <taxon>Physalacriaceae</taxon>
        <taxon>Desarmillaria</taxon>
    </lineage>
</organism>
<keyword evidence="1" id="KW-0472">Membrane</keyword>
<proteinExistence type="predicted"/>